<feature type="transmembrane region" description="Helical" evidence="12">
    <location>
        <begin position="552"/>
        <end position="573"/>
    </location>
</feature>
<dbReference type="EMBL" id="BLZH01000007">
    <property type="protein sequence ID" value="GFP56915.1"/>
    <property type="molecule type" value="Genomic_DNA"/>
</dbReference>
<evidence type="ECO:0000256" key="5">
    <source>
        <dbReference type="ARBA" id="ARBA00022692"/>
    </source>
</evidence>
<dbReference type="Proteomes" id="UP000517252">
    <property type="component" value="Unassembled WGS sequence"/>
</dbReference>
<keyword evidence="9 11" id="KW-0408">Iron</keyword>
<keyword evidence="8 12" id="KW-1133">Transmembrane helix</keyword>
<dbReference type="Pfam" id="PF06699">
    <property type="entry name" value="PIG-F"/>
    <property type="match status" value="1"/>
</dbReference>
<keyword evidence="6 11" id="KW-0479">Metal-binding</keyword>
<comment type="cofactor">
    <cofactor evidence="11">
        <name>heme</name>
        <dbReference type="ChEBI" id="CHEBI:30413"/>
    </cofactor>
</comment>
<dbReference type="PANTHER" id="PTHR24305">
    <property type="entry name" value="CYTOCHROME P450"/>
    <property type="match status" value="1"/>
</dbReference>
<dbReference type="InterPro" id="IPR050121">
    <property type="entry name" value="Cytochrome_P450_monoxygenase"/>
</dbReference>
<feature type="transmembrane region" description="Helical" evidence="12">
    <location>
        <begin position="406"/>
        <end position="425"/>
    </location>
</feature>
<evidence type="ECO:0000256" key="9">
    <source>
        <dbReference type="ARBA" id="ARBA00023004"/>
    </source>
</evidence>
<comment type="subcellular location">
    <subcellularLocation>
        <location evidence="1">Endoplasmic reticulum membrane</location>
        <topology evidence="1">Multi-pass membrane protein</topology>
    </subcellularLocation>
</comment>
<dbReference type="InterPro" id="IPR036396">
    <property type="entry name" value="Cyt_P450_sf"/>
</dbReference>
<dbReference type="Gene3D" id="1.10.630.10">
    <property type="entry name" value="Cytochrome P450"/>
    <property type="match status" value="1"/>
</dbReference>
<dbReference type="InterPro" id="IPR001128">
    <property type="entry name" value="Cyt_P450"/>
</dbReference>
<dbReference type="PRINTS" id="PR00385">
    <property type="entry name" value="P450"/>
</dbReference>
<comment type="pathway">
    <text evidence="2">Glycolipid biosynthesis; glycosylphosphatidylinositol-anchor biosynthesis.</text>
</comment>
<keyword evidence="7" id="KW-0256">Endoplasmic reticulum</keyword>
<feature type="transmembrane region" description="Helical" evidence="12">
    <location>
        <begin position="526"/>
        <end position="546"/>
    </location>
</feature>
<dbReference type="OrthoDB" id="3934656at2759"/>
<name>A0A6V8QXD8_TRIAP</name>
<dbReference type="GO" id="GO:0020037">
    <property type="term" value="F:heme binding"/>
    <property type="evidence" value="ECO:0007669"/>
    <property type="project" value="InterPro"/>
</dbReference>
<comment type="caution">
    <text evidence="13">The sequence shown here is derived from an EMBL/GenBank/DDBJ whole genome shotgun (WGS) entry which is preliminary data.</text>
</comment>
<protein>
    <submittedName>
        <fullName evidence="13">Glycosylphosphatidylinositol anchor biosynthesis protein 11</fullName>
    </submittedName>
</protein>
<evidence type="ECO:0000256" key="8">
    <source>
        <dbReference type="ARBA" id="ARBA00022989"/>
    </source>
</evidence>
<dbReference type="GO" id="GO:0016705">
    <property type="term" value="F:oxidoreductase activity, acting on paired donors, with incorporation or reduction of molecular oxygen"/>
    <property type="evidence" value="ECO:0007669"/>
    <property type="project" value="InterPro"/>
</dbReference>
<keyword evidence="5 12" id="KW-0812">Transmembrane</keyword>
<evidence type="ECO:0000313" key="14">
    <source>
        <dbReference type="Proteomes" id="UP000517252"/>
    </source>
</evidence>
<evidence type="ECO:0000256" key="3">
    <source>
        <dbReference type="ARBA" id="ARBA00022502"/>
    </source>
</evidence>
<keyword evidence="3" id="KW-0337">GPI-anchor biosynthesis</keyword>
<dbReference type="Pfam" id="PF00067">
    <property type="entry name" value="p450"/>
    <property type="match status" value="1"/>
</dbReference>
<evidence type="ECO:0000256" key="11">
    <source>
        <dbReference type="PIRSR" id="PIRSR602401-1"/>
    </source>
</evidence>
<evidence type="ECO:0000256" key="1">
    <source>
        <dbReference type="ARBA" id="ARBA00004477"/>
    </source>
</evidence>
<evidence type="ECO:0000313" key="13">
    <source>
        <dbReference type="EMBL" id="GFP56915.1"/>
    </source>
</evidence>
<evidence type="ECO:0000256" key="6">
    <source>
        <dbReference type="ARBA" id="ARBA00022723"/>
    </source>
</evidence>
<dbReference type="PANTHER" id="PTHR24305:SF168">
    <property type="entry name" value="P450, PUTATIVE (EUROFUNG)-RELATED"/>
    <property type="match status" value="1"/>
</dbReference>
<evidence type="ECO:0000256" key="4">
    <source>
        <dbReference type="ARBA" id="ARBA00022617"/>
    </source>
</evidence>
<accession>A0A6V8QXD8</accession>
<evidence type="ECO:0000256" key="10">
    <source>
        <dbReference type="ARBA" id="ARBA00023136"/>
    </source>
</evidence>
<dbReference type="GO" id="GO:0004497">
    <property type="term" value="F:monooxygenase activity"/>
    <property type="evidence" value="ECO:0007669"/>
    <property type="project" value="InterPro"/>
</dbReference>
<dbReference type="GO" id="GO:0005506">
    <property type="term" value="F:iron ion binding"/>
    <property type="evidence" value="ECO:0007669"/>
    <property type="project" value="InterPro"/>
</dbReference>
<evidence type="ECO:0000256" key="12">
    <source>
        <dbReference type="SAM" id="Phobius"/>
    </source>
</evidence>
<dbReference type="InterPro" id="IPR002401">
    <property type="entry name" value="Cyt_P450_E_grp-I"/>
</dbReference>
<proteinExistence type="predicted"/>
<feature type="transmembrane region" description="Helical" evidence="12">
    <location>
        <begin position="484"/>
        <end position="505"/>
    </location>
</feature>
<dbReference type="AlphaFoldDB" id="A0A6V8QXD8"/>
<dbReference type="GO" id="GO:0006506">
    <property type="term" value="P:GPI anchor biosynthetic process"/>
    <property type="evidence" value="ECO:0007669"/>
    <property type="project" value="UniProtKB-UniPathway"/>
</dbReference>
<dbReference type="UniPathway" id="UPA00196"/>
<dbReference type="GO" id="GO:0005789">
    <property type="term" value="C:endoplasmic reticulum membrane"/>
    <property type="evidence" value="ECO:0007669"/>
    <property type="project" value="UniProtKB-SubCell"/>
</dbReference>
<reference evidence="13 14" key="1">
    <citation type="submission" date="2020-07" db="EMBL/GenBank/DDBJ databases">
        <title>Trichoderma asperellum IC-1 whole genome shotgun sequence.</title>
        <authorList>
            <person name="Kanamasa S."/>
            <person name="Takahashi H."/>
        </authorList>
    </citation>
    <scope>NUCLEOTIDE SEQUENCE [LARGE SCALE GENOMIC DNA]</scope>
    <source>
        <strain evidence="13 14">IC-1</strain>
    </source>
</reference>
<evidence type="ECO:0000256" key="7">
    <source>
        <dbReference type="ARBA" id="ARBA00022824"/>
    </source>
</evidence>
<feature type="binding site" description="axial binding residue" evidence="11">
    <location>
        <position position="279"/>
    </location>
    <ligand>
        <name>heme</name>
        <dbReference type="ChEBI" id="CHEBI:30413"/>
    </ligand>
    <ligandPart>
        <name>Fe</name>
        <dbReference type="ChEBI" id="CHEBI:18248"/>
    </ligandPart>
</feature>
<feature type="transmembrane region" description="Helical" evidence="12">
    <location>
        <begin position="446"/>
        <end position="478"/>
    </location>
</feature>
<gene>
    <name evidence="13" type="ORF">TASIC1_0007040700</name>
</gene>
<keyword evidence="4 11" id="KW-0349">Heme</keyword>
<evidence type="ECO:0000256" key="2">
    <source>
        <dbReference type="ARBA" id="ARBA00004687"/>
    </source>
</evidence>
<organism evidence="13 14">
    <name type="scientific">Trichoderma asperellum</name>
    <name type="common">Filamentous fungus</name>
    <dbReference type="NCBI Taxonomy" id="101201"/>
    <lineage>
        <taxon>Eukaryota</taxon>
        <taxon>Fungi</taxon>
        <taxon>Dikarya</taxon>
        <taxon>Ascomycota</taxon>
        <taxon>Pezizomycotina</taxon>
        <taxon>Sordariomycetes</taxon>
        <taxon>Hypocreomycetidae</taxon>
        <taxon>Hypocreales</taxon>
        <taxon>Hypocreaceae</taxon>
        <taxon>Trichoderma</taxon>
    </lineage>
</organism>
<dbReference type="SUPFAM" id="SSF48264">
    <property type="entry name" value="Cytochrome P450"/>
    <property type="match status" value="1"/>
</dbReference>
<keyword evidence="10 12" id="KW-0472">Membrane</keyword>
<dbReference type="InterPro" id="IPR009580">
    <property type="entry name" value="GPI_biosynthesis_protein_Pig-F"/>
</dbReference>
<sequence>MDLARKVQFFTLDVISAVGTGKTFGMLQRDADVENFLQSSEEGLRIANFAAALGFSWIAQAPFIGRFIAPSAEDSKGFGRLMAACFRHVDERLENPTDKKSDMLASFIRHGVLGDDLRSEALEQIVAGSDTTASGIRCTLLHIITNPRVYAKLQKEIDQAVRESKAPRDGFITHSEAKQLPYLQATIREAMRVWPPVANIFSRDIPPGGDTVNIDGKDVFLPGGAYIGYSALAMHCSTEIYGEDAKAFRPERWFEDDKDRLATMLRTNELIFGYGKWQCLGKDVARIELEKVVFELLRNFDIALINPTKPWTALNNLGLFTISDISVPENTIMPLVDPITMSSALVKGSSAQATDTKPKAAIAAVPTFNNALSKGVSFGRVAVLLGLLAAQFNELVAQPALTLQTAAPVVAVVQVAYVVLCLPAAGSQQAKAAKKPRPGEKKKPEAAGTSSLVTALLALVLTTISTPVIHALFILFGAPLLDHVLETFLCAAHFALLGVFPIIYARGVDNQSLIAVAGVSAPLDETLGGLLGAVLGAWLGAVPIPLDWDRDWQRWPVTIVCGLYAGSCVGSWLSGTVFYGKRIGGTAPPAKEE</sequence>
<dbReference type="PRINTS" id="PR00463">
    <property type="entry name" value="EP450I"/>
</dbReference>